<dbReference type="InterPro" id="IPR004327">
    <property type="entry name" value="Phstyr_phstse_ac"/>
</dbReference>
<feature type="region of interest" description="Disordered" evidence="8">
    <location>
        <begin position="316"/>
        <end position="452"/>
    </location>
</feature>
<dbReference type="SUPFAM" id="SSF140984">
    <property type="entry name" value="PTPA-like"/>
    <property type="match status" value="1"/>
</dbReference>
<evidence type="ECO:0000256" key="1">
    <source>
        <dbReference type="ARBA" id="ARBA00000971"/>
    </source>
</evidence>
<protein>
    <recommendedName>
        <fullName evidence="7">Serine/threonine-protein phosphatase 2A activator</fullName>
        <ecNumber evidence="7">5.2.1.8</ecNumber>
    </recommendedName>
    <alternativeName>
        <fullName evidence="7">Phosphotyrosyl phosphatase activator</fullName>
    </alternativeName>
</protein>
<keyword evidence="6 7" id="KW-0413">Isomerase</keyword>
<dbReference type="GO" id="GO:0007052">
    <property type="term" value="P:mitotic spindle organization"/>
    <property type="evidence" value="ECO:0007669"/>
    <property type="project" value="TreeGrafter"/>
</dbReference>
<proteinExistence type="inferred from homology"/>
<dbReference type="Pfam" id="PF03095">
    <property type="entry name" value="PTPA"/>
    <property type="match status" value="1"/>
</dbReference>
<keyword evidence="4 7" id="KW-0963">Cytoplasm</keyword>
<name>J0WVK3_AURST</name>
<evidence type="ECO:0000313" key="10">
    <source>
        <dbReference type="Proteomes" id="UP000006514"/>
    </source>
</evidence>
<gene>
    <name evidence="9" type="ORF">AURDEDRAFT_91677</name>
</gene>
<evidence type="ECO:0000256" key="8">
    <source>
        <dbReference type="SAM" id="MobiDB-lite"/>
    </source>
</evidence>
<dbReference type="InParanoid" id="J0WVK3"/>
<dbReference type="PANTHER" id="PTHR10012:SF0">
    <property type="entry name" value="SERINE_THREONINE-PROTEIN PHOSPHATASE 2A ACTIVATOR"/>
    <property type="match status" value="1"/>
</dbReference>
<dbReference type="OrthoDB" id="16120at2759"/>
<dbReference type="GO" id="GO:0005634">
    <property type="term" value="C:nucleus"/>
    <property type="evidence" value="ECO:0007669"/>
    <property type="project" value="TreeGrafter"/>
</dbReference>
<dbReference type="InterPro" id="IPR037218">
    <property type="entry name" value="PTPA_sf"/>
</dbReference>
<dbReference type="eggNOG" id="KOG2867">
    <property type="taxonomic scope" value="Eukaryota"/>
</dbReference>
<comment type="catalytic activity">
    <reaction evidence="1 7">
        <text>[protein]-peptidylproline (omega=180) = [protein]-peptidylproline (omega=0)</text>
        <dbReference type="Rhea" id="RHEA:16237"/>
        <dbReference type="Rhea" id="RHEA-COMP:10747"/>
        <dbReference type="Rhea" id="RHEA-COMP:10748"/>
        <dbReference type="ChEBI" id="CHEBI:83833"/>
        <dbReference type="ChEBI" id="CHEBI:83834"/>
        <dbReference type="EC" id="5.2.1.8"/>
    </reaction>
</comment>
<evidence type="ECO:0000256" key="7">
    <source>
        <dbReference type="RuleBase" id="RU361210"/>
    </source>
</evidence>
<dbReference type="CDD" id="cd04087">
    <property type="entry name" value="PTPA"/>
    <property type="match status" value="1"/>
</dbReference>
<sequence>MPVPPSLNLSELEPPTLKIRTDEDVELWKHTRGFRDYAHFVRRLNDAVTGQHCRPTELPAAQSTAAKLVALLQELARWTDDIPPLPTPQRFGNLAFRDWGRRLEERADSLVAGILTDDLKDAVPLLTPYLVTSFGSFVRIDYGTGHELSFALFLLCLSLVGAFQPTPEADREIVLVVFQEYLDTVWKLHDVYKLEPAGSHGVWGLDDYHFLSYLWGSAQLYNTDSVPSDVLRKPLPDSNLYFQSINRIHKAKQGPFHEHSSQLHAIAAQVPHWGKVNSGMFKMYDAEVLSKRVVVQHLPLGGLVAWDPPDTLPVHAQLATSGPRSFSPGASTNILPPARMQGFGRGSGSRPGSGASTPRLGTAAPWATPAPPGGPGGTAAPWATPAPAGGTAAPWAASRAMPPPPPPGTGAPWAAGGDANAAPWASARSMPPPTVIPRRDAPPAPETDSAAS</sequence>
<reference evidence="10" key="1">
    <citation type="journal article" date="2012" name="Science">
        <title>The Paleozoic origin of enzymatic lignin decomposition reconstructed from 31 fungal genomes.</title>
        <authorList>
            <person name="Floudas D."/>
            <person name="Binder M."/>
            <person name="Riley R."/>
            <person name="Barry K."/>
            <person name="Blanchette R.A."/>
            <person name="Henrissat B."/>
            <person name="Martinez A.T."/>
            <person name="Otillar R."/>
            <person name="Spatafora J.W."/>
            <person name="Yadav J.S."/>
            <person name="Aerts A."/>
            <person name="Benoit I."/>
            <person name="Boyd A."/>
            <person name="Carlson A."/>
            <person name="Copeland A."/>
            <person name="Coutinho P.M."/>
            <person name="de Vries R.P."/>
            <person name="Ferreira P."/>
            <person name="Findley K."/>
            <person name="Foster B."/>
            <person name="Gaskell J."/>
            <person name="Glotzer D."/>
            <person name="Gorecki P."/>
            <person name="Heitman J."/>
            <person name="Hesse C."/>
            <person name="Hori C."/>
            <person name="Igarashi K."/>
            <person name="Jurgens J.A."/>
            <person name="Kallen N."/>
            <person name="Kersten P."/>
            <person name="Kohler A."/>
            <person name="Kuees U."/>
            <person name="Kumar T.K.A."/>
            <person name="Kuo A."/>
            <person name="LaButti K."/>
            <person name="Larrondo L.F."/>
            <person name="Lindquist E."/>
            <person name="Ling A."/>
            <person name="Lombard V."/>
            <person name="Lucas S."/>
            <person name="Lundell T."/>
            <person name="Martin R."/>
            <person name="McLaughlin D.J."/>
            <person name="Morgenstern I."/>
            <person name="Morin E."/>
            <person name="Murat C."/>
            <person name="Nagy L.G."/>
            <person name="Nolan M."/>
            <person name="Ohm R.A."/>
            <person name="Patyshakuliyeva A."/>
            <person name="Rokas A."/>
            <person name="Ruiz-Duenas F.J."/>
            <person name="Sabat G."/>
            <person name="Salamov A."/>
            <person name="Samejima M."/>
            <person name="Schmutz J."/>
            <person name="Slot J.C."/>
            <person name="St John F."/>
            <person name="Stenlid J."/>
            <person name="Sun H."/>
            <person name="Sun S."/>
            <person name="Syed K."/>
            <person name="Tsang A."/>
            <person name="Wiebenga A."/>
            <person name="Young D."/>
            <person name="Pisabarro A."/>
            <person name="Eastwood D.C."/>
            <person name="Martin F."/>
            <person name="Cullen D."/>
            <person name="Grigoriev I.V."/>
            <person name="Hibbett D.S."/>
        </authorList>
    </citation>
    <scope>NUCLEOTIDE SEQUENCE [LARGE SCALE GENOMIC DNA]</scope>
    <source>
        <strain evidence="10">TFB10046</strain>
    </source>
</reference>
<dbReference type="GO" id="GO:0000159">
    <property type="term" value="C:protein phosphatase type 2A complex"/>
    <property type="evidence" value="ECO:0007669"/>
    <property type="project" value="TreeGrafter"/>
</dbReference>
<keyword evidence="10" id="KW-1185">Reference proteome</keyword>
<dbReference type="GO" id="GO:0008160">
    <property type="term" value="F:protein tyrosine phosphatase activator activity"/>
    <property type="evidence" value="ECO:0007669"/>
    <property type="project" value="TreeGrafter"/>
</dbReference>
<dbReference type="FunCoup" id="J0WVK3">
    <property type="interactions" value="29"/>
</dbReference>
<dbReference type="PANTHER" id="PTHR10012">
    <property type="entry name" value="SERINE/THREONINE-PROTEIN PHOSPHATASE 2A REGULATORY SUBUNIT B"/>
    <property type="match status" value="1"/>
</dbReference>
<feature type="compositionally biased region" description="Low complexity" evidence="8">
    <location>
        <begin position="352"/>
        <end position="367"/>
    </location>
</feature>
<accession>J0WVK3</accession>
<evidence type="ECO:0000256" key="3">
    <source>
        <dbReference type="ARBA" id="ARBA00011019"/>
    </source>
</evidence>
<comment type="subcellular location">
    <subcellularLocation>
        <location evidence="2 7">Cytoplasm</location>
    </subcellularLocation>
</comment>
<dbReference type="EC" id="5.2.1.8" evidence="7"/>
<dbReference type="GO" id="GO:0005737">
    <property type="term" value="C:cytoplasm"/>
    <property type="evidence" value="ECO:0007669"/>
    <property type="project" value="UniProtKB-SubCell"/>
</dbReference>
<feature type="compositionally biased region" description="Low complexity" evidence="8">
    <location>
        <begin position="410"/>
        <end position="427"/>
    </location>
</feature>
<evidence type="ECO:0000256" key="2">
    <source>
        <dbReference type="ARBA" id="ARBA00004496"/>
    </source>
</evidence>
<evidence type="ECO:0000256" key="4">
    <source>
        <dbReference type="ARBA" id="ARBA00022490"/>
    </source>
</evidence>
<dbReference type="EMBL" id="JH687817">
    <property type="protein sequence ID" value="EJD39044.1"/>
    <property type="molecule type" value="Genomic_DNA"/>
</dbReference>
<evidence type="ECO:0000256" key="5">
    <source>
        <dbReference type="ARBA" id="ARBA00023110"/>
    </source>
</evidence>
<dbReference type="Proteomes" id="UP000006514">
    <property type="component" value="Unassembled WGS sequence"/>
</dbReference>
<dbReference type="KEGG" id="adl:AURDEDRAFT_91677"/>
<keyword evidence="5 7" id="KW-0697">Rotamase</keyword>
<feature type="compositionally biased region" description="Polar residues" evidence="8">
    <location>
        <begin position="318"/>
        <end position="334"/>
    </location>
</feature>
<comment type="function">
    <text evidence="7">PPIases accelerate the folding of proteins. It catalyzes the cis-trans isomerization of proline imidic peptide bonds in oligopeptides.</text>
</comment>
<feature type="compositionally biased region" description="Low complexity" evidence="8">
    <location>
        <begin position="378"/>
        <end position="400"/>
    </location>
</feature>
<organism evidence="9 10">
    <name type="scientific">Auricularia subglabra (strain TFB-10046 / SS5)</name>
    <name type="common">White-rot fungus</name>
    <name type="synonym">Auricularia delicata (strain TFB10046)</name>
    <dbReference type="NCBI Taxonomy" id="717982"/>
    <lineage>
        <taxon>Eukaryota</taxon>
        <taxon>Fungi</taxon>
        <taxon>Dikarya</taxon>
        <taxon>Basidiomycota</taxon>
        <taxon>Agaricomycotina</taxon>
        <taxon>Agaricomycetes</taxon>
        <taxon>Auriculariales</taxon>
        <taxon>Auriculariaceae</taxon>
        <taxon>Auricularia</taxon>
    </lineage>
</organism>
<dbReference type="AlphaFoldDB" id="J0WVK3"/>
<dbReference type="Gene3D" id="1.20.120.1150">
    <property type="match status" value="1"/>
</dbReference>
<evidence type="ECO:0000313" key="9">
    <source>
        <dbReference type="EMBL" id="EJD39044.1"/>
    </source>
</evidence>
<dbReference type="GO" id="GO:0003755">
    <property type="term" value="F:peptidyl-prolyl cis-trans isomerase activity"/>
    <property type="evidence" value="ECO:0007669"/>
    <property type="project" value="UniProtKB-KW"/>
</dbReference>
<comment type="similarity">
    <text evidence="3 7">Belongs to the PTPA-type PPIase family.</text>
</comment>
<dbReference type="OMA" id="IHESQDV"/>
<dbReference type="InterPro" id="IPR043170">
    <property type="entry name" value="PTPA_C_lid"/>
</dbReference>
<evidence type="ECO:0000256" key="6">
    <source>
        <dbReference type="ARBA" id="ARBA00023235"/>
    </source>
</evidence>